<feature type="domain" description="GST N-terminal" evidence="1">
    <location>
        <begin position="1"/>
        <end position="79"/>
    </location>
</feature>
<dbReference type="PROSITE" id="PS50405">
    <property type="entry name" value="GST_CTER"/>
    <property type="match status" value="1"/>
</dbReference>
<dbReference type="eggNOG" id="COG0625">
    <property type="taxonomic scope" value="Bacteria"/>
</dbReference>
<dbReference type="SFLD" id="SFLDS00019">
    <property type="entry name" value="Glutathione_Transferase_(cytos"/>
    <property type="match status" value="1"/>
</dbReference>
<keyword evidence="4" id="KW-1185">Reference proteome</keyword>
<dbReference type="InterPro" id="IPR004045">
    <property type="entry name" value="Glutathione_S-Trfase_N"/>
</dbReference>
<dbReference type="Gene3D" id="1.20.1050.10">
    <property type="match status" value="1"/>
</dbReference>
<dbReference type="CDD" id="cd00299">
    <property type="entry name" value="GST_C_family"/>
    <property type="match status" value="1"/>
</dbReference>
<dbReference type="EMBL" id="JOJP01000001">
    <property type="protein sequence ID" value="KEI69509.1"/>
    <property type="molecule type" value="Genomic_DNA"/>
</dbReference>
<dbReference type="SUPFAM" id="SSF52833">
    <property type="entry name" value="Thioredoxin-like"/>
    <property type="match status" value="1"/>
</dbReference>
<name>A0A081K5T3_9GAMM</name>
<evidence type="ECO:0000259" key="1">
    <source>
        <dbReference type="PROSITE" id="PS50404"/>
    </source>
</evidence>
<evidence type="ECO:0000313" key="4">
    <source>
        <dbReference type="Proteomes" id="UP000027997"/>
    </source>
</evidence>
<feature type="domain" description="GST C-terminal" evidence="2">
    <location>
        <begin position="83"/>
        <end position="205"/>
    </location>
</feature>
<dbReference type="Pfam" id="PF13410">
    <property type="entry name" value="GST_C_2"/>
    <property type="match status" value="1"/>
</dbReference>
<dbReference type="InterPro" id="IPR040079">
    <property type="entry name" value="Glutathione_S-Trfase"/>
</dbReference>
<accession>A0A081K5T3</accession>
<dbReference type="InterPro" id="IPR036282">
    <property type="entry name" value="Glutathione-S-Trfase_C_sf"/>
</dbReference>
<dbReference type="RefSeq" id="WP_020582067.1">
    <property type="nucleotide sequence ID" value="NZ_JOJP01000001.1"/>
</dbReference>
<organism evidence="3 4">
    <name type="scientific">Endozoicomonas elysicola</name>
    <dbReference type="NCBI Taxonomy" id="305900"/>
    <lineage>
        <taxon>Bacteria</taxon>
        <taxon>Pseudomonadati</taxon>
        <taxon>Pseudomonadota</taxon>
        <taxon>Gammaproteobacteria</taxon>
        <taxon>Oceanospirillales</taxon>
        <taxon>Endozoicomonadaceae</taxon>
        <taxon>Endozoicomonas</taxon>
    </lineage>
</organism>
<dbReference type="PROSITE" id="PS50404">
    <property type="entry name" value="GST_NTER"/>
    <property type="match status" value="1"/>
</dbReference>
<protein>
    <submittedName>
        <fullName evidence="3">Glutathione S-transferase</fullName>
    </submittedName>
</protein>
<dbReference type="GO" id="GO:0005737">
    <property type="term" value="C:cytoplasm"/>
    <property type="evidence" value="ECO:0007669"/>
    <property type="project" value="TreeGrafter"/>
</dbReference>
<comment type="caution">
    <text evidence="3">The sequence shown here is derived from an EMBL/GenBank/DDBJ whole genome shotgun (WGS) entry which is preliminary data.</text>
</comment>
<dbReference type="GO" id="GO:0016740">
    <property type="term" value="F:transferase activity"/>
    <property type="evidence" value="ECO:0007669"/>
    <property type="project" value="UniProtKB-KW"/>
</dbReference>
<dbReference type="Proteomes" id="UP000027997">
    <property type="component" value="Unassembled WGS sequence"/>
</dbReference>
<dbReference type="InterPro" id="IPR036249">
    <property type="entry name" value="Thioredoxin-like_sf"/>
</dbReference>
<evidence type="ECO:0000259" key="2">
    <source>
        <dbReference type="PROSITE" id="PS50405"/>
    </source>
</evidence>
<dbReference type="PANTHER" id="PTHR43968">
    <property type="match status" value="1"/>
</dbReference>
<evidence type="ECO:0000313" key="3">
    <source>
        <dbReference type="EMBL" id="KEI69509.1"/>
    </source>
</evidence>
<keyword evidence="3" id="KW-0808">Transferase</keyword>
<dbReference type="STRING" id="305900.GV64_01030"/>
<sequence length="241" mass="27152">MLKVISFKICPFVQRITAMLEAKNLSYQVEYISLSDKPQWFMDISPNGQVPVMVTENGIALFESDAIAEYLEDAYPVLQQELSAEQKALNRAWSYLGTKNYLPQCGAQSSKDAQTLKERTEKLATAFAKVEKVLGEYRFFNSDTLSMVDLAWLPLLHRAQIIREKSGYDFLVGYPKVQAWQAALMDTSLAEKTVSEDFLEKFSDFYLSEKTFLGRCKNDCDCSAANLDTGCQESGCCDVEG</sequence>
<dbReference type="AlphaFoldDB" id="A0A081K5T3"/>
<dbReference type="CDD" id="cd00570">
    <property type="entry name" value="GST_N_family"/>
    <property type="match status" value="1"/>
</dbReference>
<dbReference type="Pfam" id="PF13409">
    <property type="entry name" value="GST_N_2"/>
    <property type="match status" value="1"/>
</dbReference>
<proteinExistence type="predicted"/>
<dbReference type="PANTHER" id="PTHR43968:SF6">
    <property type="entry name" value="GLUTATHIONE S-TRANSFERASE OMEGA"/>
    <property type="match status" value="1"/>
</dbReference>
<dbReference type="InterPro" id="IPR050983">
    <property type="entry name" value="GST_Omega/HSP26"/>
</dbReference>
<dbReference type="SFLD" id="SFLDG00358">
    <property type="entry name" value="Main_(cytGST)"/>
    <property type="match status" value="1"/>
</dbReference>
<dbReference type="SUPFAM" id="SSF47616">
    <property type="entry name" value="GST C-terminal domain-like"/>
    <property type="match status" value="1"/>
</dbReference>
<dbReference type="InterPro" id="IPR010987">
    <property type="entry name" value="Glutathione-S-Trfase_C-like"/>
</dbReference>
<dbReference type="Gene3D" id="3.40.30.10">
    <property type="entry name" value="Glutaredoxin"/>
    <property type="match status" value="1"/>
</dbReference>
<gene>
    <name evidence="3" type="ORF">GV64_01030</name>
</gene>
<reference evidence="3 4" key="1">
    <citation type="submission" date="2014-06" db="EMBL/GenBank/DDBJ databases">
        <title>Whole Genome Sequences of Three Symbiotic Endozoicomonas Bacteria.</title>
        <authorList>
            <person name="Neave M.J."/>
            <person name="Apprill A."/>
            <person name="Voolstra C.R."/>
        </authorList>
    </citation>
    <scope>NUCLEOTIDE SEQUENCE [LARGE SCALE GENOMIC DNA]</scope>
    <source>
        <strain evidence="3 4">DSM 22380</strain>
    </source>
</reference>